<dbReference type="Proteomes" id="UP000023152">
    <property type="component" value="Unassembled WGS sequence"/>
</dbReference>
<keyword evidence="1" id="KW-1133">Transmembrane helix</keyword>
<feature type="transmembrane region" description="Helical" evidence="1">
    <location>
        <begin position="49"/>
        <end position="77"/>
    </location>
</feature>
<keyword evidence="3" id="KW-1185">Reference proteome</keyword>
<comment type="caution">
    <text evidence="2">The sequence shown here is derived from an EMBL/GenBank/DDBJ whole genome shotgun (WGS) entry which is preliminary data.</text>
</comment>
<feature type="transmembrane region" description="Helical" evidence="1">
    <location>
        <begin position="98"/>
        <end position="119"/>
    </location>
</feature>
<dbReference type="AlphaFoldDB" id="X6MAM6"/>
<dbReference type="EMBL" id="ASPP01023425">
    <property type="protein sequence ID" value="ETO10522.1"/>
    <property type="molecule type" value="Genomic_DNA"/>
</dbReference>
<protein>
    <recommendedName>
        <fullName evidence="4">Transmembrane protein</fullName>
    </recommendedName>
</protein>
<evidence type="ECO:0008006" key="4">
    <source>
        <dbReference type="Google" id="ProtNLM"/>
    </source>
</evidence>
<accession>X6MAM6</accession>
<gene>
    <name evidence="2" type="ORF">RFI_26855</name>
</gene>
<evidence type="ECO:0000313" key="3">
    <source>
        <dbReference type="Proteomes" id="UP000023152"/>
    </source>
</evidence>
<keyword evidence="1" id="KW-0812">Transmembrane</keyword>
<feature type="transmembrane region" description="Helical" evidence="1">
    <location>
        <begin position="125"/>
        <end position="145"/>
    </location>
</feature>
<reference evidence="2 3" key="1">
    <citation type="journal article" date="2013" name="Curr. Biol.">
        <title>The Genome of the Foraminiferan Reticulomyxa filosa.</title>
        <authorList>
            <person name="Glockner G."/>
            <person name="Hulsmann N."/>
            <person name="Schleicher M."/>
            <person name="Noegel A.A."/>
            <person name="Eichinger L."/>
            <person name="Gallinger C."/>
            <person name="Pawlowski J."/>
            <person name="Sierra R."/>
            <person name="Euteneuer U."/>
            <person name="Pillet L."/>
            <person name="Moustafa A."/>
            <person name="Platzer M."/>
            <person name="Groth M."/>
            <person name="Szafranski K."/>
            <person name="Schliwa M."/>
        </authorList>
    </citation>
    <scope>NUCLEOTIDE SEQUENCE [LARGE SCALE GENOMIC DNA]</scope>
</reference>
<sequence length="222" mass="26065">MQDVASEKSSRKRPKAMCPFDSSLFDTVQNQITIDQWLPNAFEFSYSQFFFFFFYDFVPFAFLCPLFFYFLFSPFFNKQNTFIKTERFQMQHDKISEIVGHCLGNFFAGLIFLGFFFFFKKKKKNSLFGFALFRTLLNFFFYLFVCLKKKNSIVVSVIRITPKYGPQSSFFSLAIHKRSKHKRAKEGLRTSTVSRSQPLFTYTLTGNGGGGKKNDRHKVLVE</sequence>
<evidence type="ECO:0000256" key="1">
    <source>
        <dbReference type="SAM" id="Phobius"/>
    </source>
</evidence>
<name>X6MAM6_RETFI</name>
<organism evidence="2 3">
    <name type="scientific">Reticulomyxa filosa</name>
    <dbReference type="NCBI Taxonomy" id="46433"/>
    <lineage>
        <taxon>Eukaryota</taxon>
        <taxon>Sar</taxon>
        <taxon>Rhizaria</taxon>
        <taxon>Retaria</taxon>
        <taxon>Foraminifera</taxon>
        <taxon>Monothalamids</taxon>
        <taxon>Reticulomyxidae</taxon>
        <taxon>Reticulomyxa</taxon>
    </lineage>
</organism>
<keyword evidence="1" id="KW-0472">Membrane</keyword>
<proteinExistence type="predicted"/>
<evidence type="ECO:0000313" key="2">
    <source>
        <dbReference type="EMBL" id="ETO10522.1"/>
    </source>
</evidence>